<reference evidence="1" key="1">
    <citation type="submission" date="2020-03" db="EMBL/GenBank/DDBJ databases">
        <title>Hybrid Assembly of Korean Phytophthora infestans isolates.</title>
        <authorList>
            <person name="Prokchorchik M."/>
            <person name="Lee Y."/>
            <person name="Seo J."/>
            <person name="Cho J.-H."/>
            <person name="Park Y.-E."/>
            <person name="Jang D.-C."/>
            <person name="Im J.-S."/>
            <person name="Choi J.-G."/>
            <person name="Park H.-J."/>
            <person name="Lee G.-B."/>
            <person name="Lee Y.-G."/>
            <person name="Hong S.-Y."/>
            <person name="Cho K."/>
            <person name="Sohn K.H."/>
        </authorList>
    </citation>
    <scope>NUCLEOTIDE SEQUENCE</scope>
    <source>
        <strain evidence="1">KR_2_A2</strain>
    </source>
</reference>
<name>A0A8S9UBG2_PHYIN</name>
<organism evidence="1 2">
    <name type="scientific">Phytophthora infestans</name>
    <name type="common">Potato late blight agent</name>
    <name type="synonym">Botrytis infestans</name>
    <dbReference type="NCBI Taxonomy" id="4787"/>
    <lineage>
        <taxon>Eukaryota</taxon>
        <taxon>Sar</taxon>
        <taxon>Stramenopiles</taxon>
        <taxon>Oomycota</taxon>
        <taxon>Peronosporomycetes</taxon>
        <taxon>Peronosporales</taxon>
        <taxon>Peronosporaceae</taxon>
        <taxon>Phytophthora</taxon>
    </lineage>
</organism>
<dbReference type="AlphaFoldDB" id="A0A8S9UBG2"/>
<evidence type="ECO:0008006" key="3">
    <source>
        <dbReference type="Google" id="ProtNLM"/>
    </source>
</evidence>
<proteinExistence type="predicted"/>
<gene>
    <name evidence="1" type="ORF">GN958_ATG12766</name>
</gene>
<dbReference type="InterPro" id="IPR038765">
    <property type="entry name" value="Papain-like_cys_pep_sf"/>
</dbReference>
<accession>A0A8S9UBG2</accession>
<comment type="caution">
    <text evidence="1">The sequence shown here is derived from an EMBL/GenBank/DDBJ whole genome shotgun (WGS) entry which is preliminary data.</text>
</comment>
<protein>
    <recommendedName>
        <fullName evidence="3">Ubiquitin-like protease family profile domain-containing protein</fullName>
    </recommendedName>
</protein>
<dbReference type="EMBL" id="JAACNO010001745">
    <property type="protein sequence ID" value="KAF4137813.1"/>
    <property type="molecule type" value="Genomic_DNA"/>
</dbReference>
<evidence type="ECO:0000313" key="2">
    <source>
        <dbReference type="Proteomes" id="UP000704712"/>
    </source>
</evidence>
<dbReference type="Proteomes" id="UP000704712">
    <property type="component" value="Unassembled WGS sequence"/>
</dbReference>
<evidence type="ECO:0000313" key="1">
    <source>
        <dbReference type="EMBL" id="KAF4137813.1"/>
    </source>
</evidence>
<dbReference type="SUPFAM" id="SSF54001">
    <property type="entry name" value="Cysteine proteinases"/>
    <property type="match status" value="1"/>
</dbReference>
<sequence>MFGQADHKKAVEDLNLGRWFVGKHAQFGSEFLDFRENVWLHSGSIIGSLLMMRSTYEDVGIVNPRFLDFAMSEQREQIARSYCAAEPGVKKNISAVNLGYHWGAFYVDVERKQCFLFDPMQLKSNITSLRTAVCTVVEPLKMTD</sequence>